<name>A0ABV8KPQ0_9ACTN</name>
<proteinExistence type="predicted"/>
<evidence type="ECO:0000313" key="3">
    <source>
        <dbReference type="Proteomes" id="UP001595868"/>
    </source>
</evidence>
<feature type="transmembrane region" description="Helical" evidence="1">
    <location>
        <begin position="102"/>
        <end position="128"/>
    </location>
</feature>
<sequence length="133" mass="13644">MTSPATFRPARTTGGLLLWFAALGGVLAWTAHVLAAWTIDELTCASGHENLAGLPLTAAVGLSVAVPALVAVAALVVSLVAVRRLRRTGRVAEDQGIGRAHLLALAGVFLDLLSLAMIVLGGVAVLVFPACQR</sequence>
<dbReference type="RefSeq" id="WP_377547418.1">
    <property type="nucleotide sequence ID" value="NZ_JBHSBN010000012.1"/>
</dbReference>
<keyword evidence="1" id="KW-0472">Membrane</keyword>
<dbReference type="EMBL" id="JBHSBN010000012">
    <property type="protein sequence ID" value="MFC4107882.1"/>
    <property type="molecule type" value="Genomic_DNA"/>
</dbReference>
<gene>
    <name evidence="2" type="ORF">ACFOX0_18360</name>
</gene>
<protein>
    <recommendedName>
        <fullName evidence="4">DUF4190 domain-containing protein</fullName>
    </recommendedName>
</protein>
<reference evidence="3" key="1">
    <citation type="journal article" date="2019" name="Int. J. Syst. Evol. Microbiol.">
        <title>The Global Catalogue of Microorganisms (GCM) 10K type strain sequencing project: providing services to taxonomists for standard genome sequencing and annotation.</title>
        <authorList>
            <consortium name="The Broad Institute Genomics Platform"/>
            <consortium name="The Broad Institute Genome Sequencing Center for Infectious Disease"/>
            <person name="Wu L."/>
            <person name="Ma J."/>
        </authorList>
    </citation>
    <scope>NUCLEOTIDE SEQUENCE [LARGE SCALE GENOMIC DNA]</scope>
    <source>
        <strain evidence="3">2902at01</strain>
    </source>
</reference>
<comment type="caution">
    <text evidence="2">The sequence shown here is derived from an EMBL/GenBank/DDBJ whole genome shotgun (WGS) entry which is preliminary data.</text>
</comment>
<keyword evidence="3" id="KW-1185">Reference proteome</keyword>
<organism evidence="2 3">
    <name type="scientific">Micromonospora zhanjiangensis</name>
    <dbReference type="NCBI Taxonomy" id="1522057"/>
    <lineage>
        <taxon>Bacteria</taxon>
        <taxon>Bacillati</taxon>
        <taxon>Actinomycetota</taxon>
        <taxon>Actinomycetes</taxon>
        <taxon>Micromonosporales</taxon>
        <taxon>Micromonosporaceae</taxon>
        <taxon>Micromonospora</taxon>
    </lineage>
</organism>
<keyword evidence="1" id="KW-1133">Transmembrane helix</keyword>
<evidence type="ECO:0000313" key="2">
    <source>
        <dbReference type="EMBL" id="MFC4107882.1"/>
    </source>
</evidence>
<keyword evidence="1" id="KW-0812">Transmembrane</keyword>
<evidence type="ECO:0008006" key="4">
    <source>
        <dbReference type="Google" id="ProtNLM"/>
    </source>
</evidence>
<dbReference type="Proteomes" id="UP001595868">
    <property type="component" value="Unassembled WGS sequence"/>
</dbReference>
<evidence type="ECO:0000256" key="1">
    <source>
        <dbReference type="SAM" id="Phobius"/>
    </source>
</evidence>
<accession>A0ABV8KPQ0</accession>
<feature type="transmembrane region" description="Helical" evidence="1">
    <location>
        <begin position="59"/>
        <end position="82"/>
    </location>
</feature>